<accession>A0A0F9M6X5</accession>
<organism evidence="1">
    <name type="scientific">marine sediment metagenome</name>
    <dbReference type="NCBI Taxonomy" id="412755"/>
    <lineage>
        <taxon>unclassified sequences</taxon>
        <taxon>metagenomes</taxon>
        <taxon>ecological metagenomes</taxon>
    </lineage>
</organism>
<sequence>MFYYHAASGESQTHLFARLGRLDPD</sequence>
<feature type="non-terminal residue" evidence="1">
    <location>
        <position position="25"/>
    </location>
</feature>
<name>A0A0F9M6X5_9ZZZZ</name>
<evidence type="ECO:0000313" key="1">
    <source>
        <dbReference type="EMBL" id="KKM95071.1"/>
    </source>
</evidence>
<dbReference type="AlphaFoldDB" id="A0A0F9M6X5"/>
<reference evidence="1" key="1">
    <citation type="journal article" date="2015" name="Nature">
        <title>Complex archaea that bridge the gap between prokaryotes and eukaryotes.</title>
        <authorList>
            <person name="Spang A."/>
            <person name="Saw J.H."/>
            <person name="Jorgensen S.L."/>
            <person name="Zaremba-Niedzwiedzka K."/>
            <person name="Martijn J."/>
            <person name="Lind A.E."/>
            <person name="van Eijk R."/>
            <person name="Schleper C."/>
            <person name="Guy L."/>
            <person name="Ettema T.J."/>
        </authorList>
    </citation>
    <scope>NUCLEOTIDE SEQUENCE</scope>
</reference>
<proteinExistence type="predicted"/>
<comment type="caution">
    <text evidence="1">The sequence shown here is derived from an EMBL/GenBank/DDBJ whole genome shotgun (WGS) entry which is preliminary data.</text>
</comment>
<dbReference type="EMBL" id="LAZR01006056">
    <property type="protein sequence ID" value="KKM95071.1"/>
    <property type="molecule type" value="Genomic_DNA"/>
</dbReference>
<gene>
    <name evidence="1" type="ORF">LCGC14_1191980</name>
</gene>
<protein>
    <submittedName>
        <fullName evidence="1">Uncharacterized protein</fullName>
    </submittedName>
</protein>